<dbReference type="SUPFAM" id="SSF55961">
    <property type="entry name" value="Bet v1-like"/>
    <property type="match status" value="1"/>
</dbReference>
<keyword evidence="2" id="KW-1185">Reference proteome</keyword>
<comment type="caution">
    <text evidence="1">The sequence shown here is derived from an EMBL/GenBank/DDBJ whole genome shotgun (WGS) entry which is preliminary data.</text>
</comment>
<dbReference type="CDD" id="cd07821">
    <property type="entry name" value="PYR_PYL_RCAR_like"/>
    <property type="match status" value="1"/>
</dbReference>
<dbReference type="Gene3D" id="3.30.530.20">
    <property type="match status" value="1"/>
</dbReference>
<gene>
    <name evidence="1" type="ORF">JI746_07975</name>
</gene>
<name>A0ABS1JMD6_9BURK</name>
<dbReference type="EMBL" id="JAEQND010000004">
    <property type="protein sequence ID" value="MBL0425041.1"/>
    <property type="molecule type" value="Genomic_DNA"/>
</dbReference>
<protein>
    <submittedName>
        <fullName evidence="1">SRPBCC family protein</fullName>
    </submittedName>
</protein>
<proteinExistence type="predicted"/>
<dbReference type="RefSeq" id="WP_201688289.1">
    <property type="nucleotide sequence ID" value="NZ_JAEQND010000004.1"/>
</dbReference>
<evidence type="ECO:0000313" key="2">
    <source>
        <dbReference type="Proteomes" id="UP000622707"/>
    </source>
</evidence>
<dbReference type="InterPro" id="IPR019587">
    <property type="entry name" value="Polyketide_cyclase/dehydratase"/>
</dbReference>
<accession>A0ABS1JMD6</accession>
<evidence type="ECO:0000313" key="1">
    <source>
        <dbReference type="EMBL" id="MBL0425041.1"/>
    </source>
</evidence>
<dbReference type="Proteomes" id="UP000622707">
    <property type="component" value="Unassembled WGS sequence"/>
</dbReference>
<dbReference type="InterPro" id="IPR023393">
    <property type="entry name" value="START-like_dom_sf"/>
</dbReference>
<dbReference type="Pfam" id="PF10604">
    <property type="entry name" value="Polyketide_cyc2"/>
    <property type="match status" value="1"/>
</dbReference>
<reference evidence="1 2" key="1">
    <citation type="journal article" date="2017" name="Int. J. Syst. Evol. Microbiol.">
        <title>Ramlibacter alkalitolerans sp. nov., alkali-tolerant bacterium isolated from soil of ginseng.</title>
        <authorList>
            <person name="Lee D.H."/>
            <person name="Cha C.J."/>
        </authorList>
    </citation>
    <scope>NUCLEOTIDE SEQUENCE [LARGE SCALE GENOMIC DNA]</scope>
    <source>
        <strain evidence="1 2">KACC 19305</strain>
    </source>
</reference>
<sequence length="134" mass="14414">MATIHKEFELPIPAEAAWAALRDFGAVDRLAAGFVTACALEEEGAVRRVTFFNGMEARERLVTLDDAARRIVYSASGARATHHNASAQVVATGADSCRFVWITDLLPDALAPAIGQMMEQGVQAMRSALTPQAR</sequence>
<organism evidence="1 2">
    <name type="scientific">Ramlibacter alkalitolerans</name>
    <dbReference type="NCBI Taxonomy" id="2039631"/>
    <lineage>
        <taxon>Bacteria</taxon>
        <taxon>Pseudomonadati</taxon>
        <taxon>Pseudomonadota</taxon>
        <taxon>Betaproteobacteria</taxon>
        <taxon>Burkholderiales</taxon>
        <taxon>Comamonadaceae</taxon>
        <taxon>Ramlibacter</taxon>
    </lineage>
</organism>